<comment type="caution">
    <text evidence="2">The sequence shown here is derived from an EMBL/GenBank/DDBJ whole genome shotgun (WGS) entry which is preliminary data.</text>
</comment>
<reference evidence="2" key="1">
    <citation type="submission" date="2020-05" db="EMBL/GenBank/DDBJ databases">
        <title>Phylogenomic resolution of chytrid fungi.</title>
        <authorList>
            <person name="Stajich J.E."/>
            <person name="Amses K."/>
            <person name="Simmons R."/>
            <person name="Seto K."/>
            <person name="Myers J."/>
            <person name="Bonds A."/>
            <person name="Quandt C.A."/>
            <person name="Barry K."/>
            <person name="Liu P."/>
            <person name="Grigoriev I."/>
            <person name="Longcore J.E."/>
            <person name="James T.Y."/>
        </authorList>
    </citation>
    <scope>NUCLEOTIDE SEQUENCE</scope>
    <source>
        <strain evidence="2">JEL0318</strain>
    </source>
</reference>
<sequence>MAEACFDRTGLHWEDGVFIARNSIGVGALEAALESLGSSALVTSKQDPHPVIEKVAFILLPVRSVWDHESRRLAYGAVACGRLAVHIIAYADDTDLDVSVESALRDLVGEGIYERVKSLCPLSHHFSPISDLYAESEVEDEDRENAIDDEMPPADDFEERLNGEALLPASHGAEVPPTPSQASTDTTIPSLPSTYPIFSLESDTDIADTNEPPAPTSLTHHLSATKIAYFAIFECSRKLHKEATLGYKRPENAPVGRLADMRTNAGGVWEDRIKEKLSEIGALHEKGGDETQSSRGPKVTTSQGLYDFLQQVESGKYIHALRIKPPASVNAKIFRWRQLGTIRPGVTTLEIEF</sequence>
<feature type="compositionally biased region" description="Polar residues" evidence="1">
    <location>
        <begin position="180"/>
        <end position="190"/>
    </location>
</feature>
<evidence type="ECO:0000313" key="3">
    <source>
        <dbReference type="Proteomes" id="UP001212841"/>
    </source>
</evidence>
<organism evidence="2 3">
    <name type="scientific">Rhizophlyctis rosea</name>
    <dbReference type="NCBI Taxonomy" id="64517"/>
    <lineage>
        <taxon>Eukaryota</taxon>
        <taxon>Fungi</taxon>
        <taxon>Fungi incertae sedis</taxon>
        <taxon>Chytridiomycota</taxon>
        <taxon>Chytridiomycota incertae sedis</taxon>
        <taxon>Chytridiomycetes</taxon>
        <taxon>Rhizophlyctidales</taxon>
        <taxon>Rhizophlyctidaceae</taxon>
        <taxon>Rhizophlyctis</taxon>
    </lineage>
</organism>
<proteinExistence type="predicted"/>
<dbReference type="EMBL" id="JADGJD010000548">
    <property type="protein sequence ID" value="KAJ3050152.1"/>
    <property type="molecule type" value="Genomic_DNA"/>
</dbReference>
<keyword evidence="3" id="KW-1185">Reference proteome</keyword>
<feature type="region of interest" description="Disordered" evidence="1">
    <location>
        <begin position="171"/>
        <end position="190"/>
    </location>
</feature>
<accession>A0AAD5X501</accession>
<dbReference type="Proteomes" id="UP001212841">
    <property type="component" value="Unassembled WGS sequence"/>
</dbReference>
<gene>
    <name evidence="2" type="ORF">HK097_008864</name>
</gene>
<evidence type="ECO:0000256" key="1">
    <source>
        <dbReference type="SAM" id="MobiDB-lite"/>
    </source>
</evidence>
<dbReference type="AlphaFoldDB" id="A0AAD5X501"/>
<name>A0AAD5X501_9FUNG</name>
<protein>
    <submittedName>
        <fullName evidence="2">Uncharacterized protein</fullName>
    </submittedName>
</protein>
<evidence type="ECO:0000313" key="2">
    <source>
        <dbReference type="EMBL" id="KAJ3050152.1"/>
    </source>
</evidence>